<dbReference type="Proteomes" id="UP000683139">
    <property type="component" value="Unassembled WGS sequence"/>
</dbReference>
<evidence type="ECO:0000256" key="1">
    <source>
        <dbReference type="ARBA" id="ARBA00001946"/>
    </source>
</evidence>
<dbReference type="GO" id="GO:0016788">
    <property type="term" value="F:hydrolase activity, acting on ester bonds"/>
    <property type="evidence" value="ECO:0007669"/>
    <property type="project" value="InterPro"/>
</dbReference>
<keyword evidence="2" id="KW-0540">Nuclease</keyword>
<accession>A0A920CUV5</accession>
<dbReference type="AlphaFoldDB" id="A0A920CUV5"/>
<feature type="domain" description="VRR-NUC" evidence="4">
    <location>
        <begin position="1"/>
        <end position="81"/>
    </location>
</feature>
<dbReference type="Gene3D" id="3.40.1350.10">
    <property type="match status" value="1"/>
</dbReference>
<dbReference type="GO" id="GO:0003676">
    <property type="term" value="F:nucleic acid binding"/>
    <property type="evidence" value="ECO:0007669"/>
    <property type="project" value="InterPro"/>
</dbReference>
<dbReference type="EMBL" id="BOSE01000001">
    <property type="protein sequence ID" value="GIP14376.1"/>
    <property type="molecule type" value="Genomic_DNA"/>
</dbReference>
<dbReference type="RefSeq" id="WP_213512501.1">
    <property type="nucleotide sequence ID" value="NZ_BOSE01000001.1"/>
</dbReference>
<proteinExistence type="predicted"/>
<evidence type="ECO:0000313" key="6">
    <source>
        <dbReference type="Proteomes" id="UP000683139"/>
    </source>
</evidence>
<reference evidence="5" key="1">
    <citation type="submission" date="2021-03" db="EMBL/GenBank/DDBJ databases">
        <title>Antimicrobial resistance genes in bacteria isolated from Japanese honey, and their potential for conferring macrolide and lincosamide resistance in the American foulbrood pathogen Paenibacillus larvae.</title>
        <authorList>
            <person name="Okamoto M."/>
            <person name="Kumagai M."/>
            <person name="Kanamori H."/>
            <person name="Takamatsu D."/>
        </authorList>
    </citation>
    <scope>NUCLEOTIDE SEQUENCE</scope>
    <source>
        <strain evidence="5">J40TS1</strain>
    </source>
</reference>
<evidence type="ECO:0000313" key="5">
    <source>
        <dbReference type="EMBL" id="GIP14376.1"/>
    </source>
</evidence>
<name>A0A920CUV5_9BACL</name>
<organism evidence="5 6">
    <name type="scientific">Paenibacillus montaniterrae</name>
    <dbReference type="NCBI Taxonomy" id="429341"/>
    <lineage>
        <taxon>Bacteria</taxon>
        <taxon>Bacillati</taxon>
        <taxon>Bacillota</taxon>
        <taxon>Bacilli</taxon>
        <taxon>Bacillales</taxon>
        <taxon>Paenibacillaceae</taxon>
        <taxon>Paenibacillus</taxon>
    </lineage>
</organism>
<dbReference type="SMART" id="SM00990">
    <property type="entry name" value="VRR_NUC"/>
    <property type="match status" value="1"/>
</dbReference>
<dbReference type="InterPro" id="IPR014883">
    <property type="entry name" value="VRR_NUC"/>
</dbReference>
<protein>
    <submittedName>
        <fullName evidence="5">Nuclease</fullName>
    </submittedName>
</protein>
<gene>
    <name evidence="5" type="ORF">J40TS1_00180</name>
</gene>
<keyword evidence="6" id="KW-1185">Reference proteome</keyword>
<evidence type="ECO:0000259" key="4">
    <source>
        <dbReference type="SMART" id="SM00990"/>
    </source>
</evidence>
<comment type="caution">
    <text evidence="5">The sequence shown here is derived from an EMBL/GenBank/DDBJ whole genome shotgun (WGS) entry which is preliminary data.</text>
</comment>
<dbReference type="InterPro" id="IPR011856">
    <property type="entry name" value="tRNA_endonuc-like_dom_sf"/>
</dbReference>
<evidence type="ECO:0000256" key="3">
    <source>
        <dbReference type="ARBA" id="ARBA00022801"/>
    </source>
</evidence>
<evidence type="ECO:0000256" key="2">
    <source>
        <dbReference type="ARBA" id="ARBA00022722"/>
    </source>
</evidence>
<keyword evidence="3" id="KW-0378">Hydrolase</keyword>
<sequence>MRERDIEQYLVKQTKAAGGKAYKWTSPGNAGVPDRIVMLPGGRVAFIELKAPGGKPTALQLNQQRMIASMGLPVQIIDSKEAVDQIISRMQAQGGLPPWELQQ</sequence>
<comment type="cofactor">
    <cofactor evidence="1">
        <name>Mg(2+)</name>
        <dbReference type="ChEBI" id="CHEBI:18420"/>
    </cofactor>
</comment>
<dbReference type="GO" id="GO:0004518">
    <property type="term" value="F:nuclease activity"/>
    <property type="evidence" value="ECO:0007669"/>
    <property type="project" value="UniProtKB-KW"/>
</dbReference>